<dbReference type="EMBL" id="JAHUTJ010009574">
    <property type="protein sequence ID" value="MED6267904.1"/>
    <property type="molecule type" value="Genomic_DNA"/>
</dbReference>
<comment type="caution">
    <text evidence="1">The sequence shown here is derived from an EMBL/GenBank/DDBJ whole genome shotgun (WGS) entry which is preliminary data.</text>
</comment>
<organism evidence="1 2">
    <name type="scientific">Characodon lateralis</name>
    <dbReference type="NCBI Taxonomy" id="208331"/>
    <lineage>
        <taxon>Eukaryota</taxon>
        <taxon>Metazoa</taxon>
        <taxon>Chordata</taxon>
        <taxon>Craniata</taxon>
        <taxon>Vertebrata</taxon>
        <taxon>Euteleostomi</taxon>
        <taxon>Actinopterygii</taxon>
        <taxon>Neopterygii</taxon>
        <taxon>Teleostei</taxon>
        <taxon>Neoteleostei</taxon>
        <taxon>Acanthomorphata</taxon>
        <taxon>Ovalentaria</taxon>
        <taxon>Atherinomorphae</taxon>
        <taxon>Cyprinodontiformes</taxon>
        <taxon>Goodeidae</taxon>
        <taxon>Characodon</taxon>
    </lineage>
</organism>
<dbReference type="Proteomes" id="UP001352852">
    <property type="component" value="Unassembled WGS sequence"/>
</dbReference>
<reference evidence="1 2" key="1">
    <citation type="submission" date="2021-06" db="EMBL/GenBank/DDBJ databases">
        <authorList>
            <person name="Palmer J.M."/>
        </authorList>
    </citation>
    <scope>NUCLEOTIDE SEQUENCE [LARGE SCALE GENOMIC DNA]</scope>
    <source>
        <strain evidence="1 2">CL_MEX2019</strain>
        <tissue evidence="1">Muscle</tissue>
    </source>
</reference>
<proteinExistence type="predicted"/>
<evidence type="ECO:0000313" key="2">
    <source>
        <dbReference type="Proteomes" id="UP001352852"/>
    </source>
</evidence>
<sequence length="70" mass="7383">MAQRLSIQNTREWCTTETGAPDPLTTPAAVAASQSPLHRLASSATAASQPGLEILIIHRIVSACESSVRI</sequence>
<keyword evidence="2" id="KW-1185">Reference proteome</keyword>
<gene>
    <name evidence="1" type="ORF">CHARACLAT_016800</name>
</gene>
<protein>
    <submittedName>
        <fullName evidence="1">Uncharacterized protein</fullName>
    </submittedName>
</protein>
<evidence type="ECO:0000313" key="1">
    <source>
        <dbReference type="EMBL" id="MED6267904.1"/>
    </source>
</evidence>
<accession>A0ABU7CYW0</accession>
<name>A0ABU7CYW0_9TELE</name>